<protein>
    <submittedName>
        <fullName evidence="9 10">AN1-type zinc finger protein 6-like</fullName>
    </submittedName>
</protein>
<dbReference type="Gene3D" id="1.20.5.4770">
    <property type="match status" value="1"/>
</dbReference>
<dbReference type="RefSeq" id="XP_013782595.1">
    <property type="nucleotide sequence ID" value="XM_013927141.2"/>
</dbReference>
<feature type="region of interest" description="Disordered" evidence="5">
    <location>
        <begin position="96"/>
        <end position="134"/>
    </location>
</feature>
<dbReference type="Pfam" id="PF01754">
    <property type="entry name" value="zf-A20"/>
    <property type="match status" value="1"/>
</dbReference>
<proteinExistence type="predicted"/>
<keyword evidence="1" id="KW-0479">Metal-binding</keyword>
<organism evidence="8 11">
    <name type="scientific">Limulus polyphemus</name>
    <name type="common">Atlantic horseshoe crab</name>
    <dbReference type="NCBI Taxonomy" id="6850"/>
    <lineage>
        <taxon>Eukaryota</taxon>
        <taxon>Metazoa</taxon>
        <taxon>Ecdysozoa</taxon>
        <taxon>Arthropoda</taxon>
        <taxon>Chelicerata</taxon>
        <taxon>Merostomata</taxon>
        <taxon>Xiphosura</taxon>
        <taxon>Limulidae</taxon>
        <taxon>Limulus</taxon>
    </lineage>
</organism>
<evidence type="ECO:0000313" key="8">
    <source>
        <dbReference type="Proteomes" id="UP000694941"/>
    </source>
</evidence>
<evidence type="ECO:0000256" key="5">
    <source>
        <dbReference type="SAM" id="MobiDB-lite"/>
    </source>
</evidence>
<dbReference type="RefSeq" id="XP_013782594.1">
    <property type="nucleotide sequence ID" value="XM_013927140.2"/>
</dbReference>
<gene>
    <name evidence="9 10 11" type="primary">LOC106466838</name>
</gene>
<dbReference type="Proteomes" id="UP000694941">
    <property type="component" value="Unplaced"/>
</dbReference>
<feature type="domain" description="A20-type" evidence="6">
    <location>
        <begin position="8"/>
        <end position="42"/>
    </location>
</feature>
<keyword evidence="2 4" id="KW-0863">Zinc-finger</keyword>
<dbReference type="InterPro" id="IPR002653">
    <property type="entry name" value="Znf_A20"/>
</dbReference>
<dbReference type="GeneID" id="106466838"/>
<accession>A0ABM1T407</accession>
<feature type="compositionally biased region" description="Polar residues" evidence="5">
    <location>
        <begin position="96"/>
        <end position="125"/>
    </location>
</feature>
<dbReference type="InterPro" id="IPR035896">
    <property type="entry name" value="AN1-like_Znf"/>
</dbReference>
<dbReference type="SMART" id="SM00154">
    <property type="entry name" value="ZnF_AN1"/>
    <property type="match status" value="1"/>
</dbReference>
<keyword evidence="8" id="KW-1185">Reference proteome</keyword>
<evidence type="ECO:0000256" key="1">
    <source>
        <dbReference type="ARBA" id="ARBA00022723"/>
    </source>
</evidence>
<evidence type="ECO:0000256" key="4">
    <source>
        <dbReference type="PROSITE-ProRule" id="PRU00449"/>
    </source>
</evidence>
<feature type="region of interest" description="Disordered" evidence="5">
    <location>
        <begin position="25"/>
        <end position="57"/>
    </location>
</feature>
<keyword evidence="3" id="KW-0862">Zinc</keyword>
<dbReference type="InterPro" id="IPR050652">
    <property type="entry name" value="AN1_A20_ZnFinger"/>
</dbReference>
<evidence type="ECO:0000313" key="9">
    <source>
        <dbReference type="RefSeq" id="XP_013782594.1"/>
    </source>
</evidence>
<dbReference type="PROSITE" id="PS51036">
    <property type="entry name" value="ZF_A20"/>
    <property type="match status" value="1"/>
</dbReference>
<dbReference type="SMART" id="SM00259">
    <property type="entry name" value="ZnF_A20"/>
    <property type="match status" value="1"/>
</dbReference>
<dbReference type="PANTHER" id="PTHR10634:SF149">
    <property type="entry name" value="AN1-TYPE DOMAIN-CONTAINING PROTEIN-RELATED"/>
    <property type="match status" value="1"/>
</dbReference>
<feature type="domain" description="AN1-type" evidence="7">
    <location>
        <begin position="131"/>
        <end position="177"/>
    </location>
</feature>
<evidence type="ECO:0000259" key="6">
    <source>
        <dbReference type="PROSITE" id="PS51036"/>
    </source>
</evidence>
<dbReference type="PROSITE" id="PS51039">
    <property type="entry name" value="ZF_AN1"/>
    <property type="match status" value="1"/>
</dbReference>
<dbReference type="SUPFAM" id="SSF57716">
    <property type="entry name" value="Glucocorticoid receptor-like (DNA-binding domain)"/>
    <property type="match status" value="1"/>
</dbReference>
<evidence type="ECO:0000313" key="10">
    <source>
        <dbReference type="RefSeq" id="XP_013782595.1"/>
    </source>
</evidence>
<dbReference type="InterPro" id="IPR000058">
    <property type="entry name" value="Znf_AN1"/>
</dbReference>
<dbReference type="SUPFAM" id="SSF118310">
    <property type="entry name" value="AN1-like Zinc finger"/>
    <property type="match status" value="1"/>
</dbReference>
<name>A0ABM1T407_LIMPO</name>
<dbReference type="RefSeq" id="XP_022250613.1">
    <property type="nucleotide sequence ID" value="XM_022394905.1"/>
</dbReference>
<dbReference type="Gene3D" id="4.10.1110.10">
    <property type="entry name" value="AN1-like Zinc finger"/>
    <property type="match status" value="1"/>
</dbReference>
<dbReference type="PANTHER" id="PTHR10634">
    <property type="entry name" value="AN1-TYPE ZINC FINGER PROTEIN"/>
    <property type="match status" value="1"/>
</dbReference>
<evidence type="ECO:0000256" key="2">
    <source>
        <dbReference type="ARBA" id="ARBA00022771"/>
    </source>
</evidence>
<evidence type="ECO:0000313" key="11">
    <source>
        <dbReference type="RefSeq" id="XP_022250613.1"/>
    </source>
</evidence>
<evidence type="ECO:0000259" key="7">
    <source>
        <dbReference type="PROSITE" id="PS51039"/>
    </source>
</evidence>
<evidence type="ECO:0000256" key="3">
    <source>
        <dbReference type="ARBA" id="ARBA00022833"/>
    </source>
</evidence>
<reference evidence="9 10" key="1">
    <citation type="submission" date="2025-05" db="UniProtKB">
        <authorList>
            <consortium name="RefSeq"/>
        </authorList>
    </citation>
    <scope>IDENTIFICATION</scope>
    <source>
        <tissue evidence="9 10">Muscle</tissue>
    </source>
</reference>
<feature type="compositionally biased region" description="Polar residues" evidence="5">
    <location>
        <begin position="43"/>
        <end position="57"/>
    </location>
</feature>
<sequence>MERDSDQVSQNVFCGSGCGFYGSPSSDGLCSQCHKEQLRRKQSTSSSTVSGHINSLSTGTTTEDIVAAAISTTESTISTVSPKVTSLDLDKILSEPQSSGIHGTESEGTSVSSDSFVSGTAQTKESTPKDKKKKNRCQMCRKRVGLTGFECRCGGLFCSIHRYVNEHNCSFDYKQQGAQEIQKNNPLVVGDKVQKI</sequence>
<dbReference type="Pfam" id="PF01428">
    <property type="entry name" value="zf-AN1"/>
    <property type="match status" value="1"/>
</dbReference>